<comment type="caution">
    <text evidence="1">The sequence shown here is derived from an EMBL/GenBank/DDBJ whole genome shotgun (WGS) entry which is preliminary data.</text>
</comment>
<gene>
    <name evidence="1" type="ORF">Rt10032_c15g5564</name>
</gene>
<accession>A0A511KMI5</accession>
<dbReference type="Proteomes" id="UP000321518">
    <property type="component" value="Unassembled WGS sequence"/>
</dbReference>
<protein>
    <recommendedName>
        <fullName evidence="3">Integrase zinc-binding domain-containing protein</fullName>
    </recommendedName>
</protein>
<dbReference type="AlphaFoldDB" id="A0A511KMI5"/>
<proteinExistence type="predicted"/>
<dbReference type="EMBL" id="BJWK01000015">
    <property type="protein sequence ID" value="GEM11547.1"/>
    <property type="molecule type" value="Genomic_DNA"/>
</dbReference>
<evidence type="ECO:0000313" key="1">
    <source>
        <dbReference type="EMBL" id="GEM11547.1"/>
    </source>
</evidence>
<evidence type="ECO:0008006" key="3">
    <source>
        <dbReference type="Google" id="ProtNLM"/>
    </source>
</evidence>
<name>A0A511KMI5_RHOTO</name>
<sequence>MMSDAHTTDLAADLNGILDPSLAIYPNAHPPQPPKLRLPDFGVPSCASFEAATDDYIASLHPTKQAKTILQQDMYEFILRVLNNPSDTSNGSAIERHWVRDKFELGTLHGQQVPLRKSRSNTPCASRDMIYDIILDSHVWTAHGGRDKTFNRVKERWAWIPKETADAGHAKSSAPSSVDQ</sequence>
<organism evidence="1 2">
    <name type="scientific">Rhodotorula toruloides</name>
    <name type="common">Yeast</name>
    <name type="synonym">Rhodosporidium toruloides</name>
    <dbReference type="NCBI Taxonomy" id="5286"/>
    <lineage>
        <taxon>Eukaryota</taxon>
        <taxon>Fungi</taxon>
        <taxon>Dikarya</taxon>
        <taxon>Basidiomycota</taxon>
        <taxon>Pucciniomycotina</taxon>
        <taxon>Microbotryomycetes</taxon>
        <taxon>Sporidiobolales</taxon>
        <taxon>Sporidiobolaceae</taxon>
        <taxon>Rhodotorula</taxon>
    </lineage>
</organism>
<evidence type="ECO:0000313" key="2">
    <source>
        <dbReference type="Proteomes" id="UP000321518"/>
    </source>
</evidence>
<dbReference type="OrthoDB" id="2499658at2759"/>
<reference evidence="1 2" key="1">
    <citation type="submission" date="2019-07" db="EMBL/GenBank/DDBJ databases">
        <title>Rhodotorula toruloides NBRC10032 genome sequencing.</title>
        <authorList>
            <person name="Shida Y."/>
            <person name="Takaku H."/>
            <person name="Ogasawara W."/>
            <person name="Mori K."/>
        </authorList>
    </citation>
    <scope>NUCLEOTIDE SEQUENCE [LARGE SCALE GENOMIC DNA]</scope>
    <source>
        <strain evidence="1 2">NBRC10032</strain>
    </source>
</reference>